<evidence type="ECO:0000256" key="1">
    <source>
        <dbReference type="SAM" id="MobiDB-lite"/>
    </source>
</evidence>
<dbReference type="Gene3D" id="3.40.50.300">
    <property type="entry name" value="P-loop containing nucleotide triphosphate hydrolases"/>
    <property type="match status" value="1"/>
</dbReference>
<protein>
    <recommendedName>
        <fullName evidence="4">NB-ARC domain-containing protein</fullName>
    </recommendedName>
</protein>
<accession>A0A7W7Q5M8</accession>
<organism evidence="2 3">
    <name type="scientific">Actinophytocola algeriensis</name>
    <dbReference type="NCBI Taxonomy" id="1768010"/>
    <lineage>
        <taxon>Bacteria</taxon>
        <taxon>Bacillati</taxon>
        <taxon>Actinomycetota</taxon>
        <taxon>Actinomycetes</taxon>
        <taxon>Pseudonocardiales</taxon>
        <taxon>Pseudonocardiaceae</taxon>
    </lineage>
</organism>
<dbReference type="InterPro" id="IPR027417">
    <property type="entry name" value="P-loop_NTPase"/>
</dbReference>
<dbReference type="EMBL" id="JACHJQ010000004">
    <property type="protein sequence ID" value="MBB4907521.1"/>
    <property type="molecule type" value="Genomic_DNA"/>
</dbReference>
<reference evidence="2 3" key="1">
    <citation type="submission" date="2020-08" db="EMBL/GenBank/DDBJ databases">
        <title>Genomic Encyclopedia of Type Strains, Phase III (KMG-III): the genomes of soil and plant-associated and newly described type strains.</title>
        <authorList>
            <person name="Whitman W."/>
        </authorList>
    </citation>
    <scope>NUCLEOTIDE SEQUENCE [LARGE SCALE GENOMIC DNA]</scope>
    <source>
        <strain evidence="2 3">CECT 8960</strain>
    </source>
</reference>
<feature type="region of interest" description="Disordered" evidence="1">
    <location>
        <begin position="231"/>
        <end position="266"/>
    </location>
</feature>
<name>A0A7W7Q5M8_9PSEU</name>
<comment type="caution">
    <text evidence="2">The sequence shown here is derived from an EMBL/GenBank/DDBJ whole genome shotgun (WGS) entry which is preliminary data.</text>
</comment>
<sequence length="266" mass="28405">MNLRGFDPRDEPMTPEIALRGFLAGLGVPSASVPASLDELSALFRSLVADLRVLVVLDNARDSAQVLPLLPGGAGCSVVVTSRHRLTGVMSSAGALPVALDVLSTMDARDVLAAHVGGHRVAAEPGATGELLGFCAGSRPGGRRWRFWRSWTRPRPRACAPSWRHTRDRPRGLRSPARAGRHAVLAAAPPAGERSYGAPVPVDVLLQHRDLTDADLAHVTAVAADVDRWRTCPATSGSSDPARRKSHYDQRRDWRAAPPTSPGVRA</sequence>
<evidence type="ECO:0000313" key="3">
    <source>
        <dbReference type="Proteomes" id="UP000520767"/>
    </source>
</evidence>
<proteinExistence type="predicted"/>
<evidence type="ECO:0000313" key="2">
    <source>
        <dbReference type="EMBL" id="MBB4907521.1"/>
    </source>
</evidence>
<dbReference type="AlphaFoldDB" id="A0A7W7Q5M8"/>
<gene>
    <name evidence="2" type="ORF">FHR82_003763</name>
</gene>
<dbReference type="Proteomes" id="UP000520767">
    <property type="component" value="Unassembled WGS sequence"/>
</dbReference>
<dbReference type="RefSeq" id="WP_184811710.1">
    <property type="nucleotide sequence ID" value="NZ_JACHJQ010000004.1"/>
</dbReference>
<feature type="region of interest" description="Disordered" evidence="1">
    <location>
        <begin position="158"/>
        <end position="180"/>
    </location>
</feature>
<feature type="compositionally biased region" description="Basic and acidic residues" evidence="1">
    <location>
        <begin position="241"/>
        <end position="255"/>
    </location>
</feature>
<evidence type="ECO:0008006" key="4">
    <source>
        <dbReference type="Google" id="ProtNLM"/>
    </source>
</evidence>
<keyword evidence="3" id="KW-1185">Reference proteome</keyword>